<dbReference type="KEGG" id="bih:BIP78_1408"/>
<evidence type="ECO:0000259" key="5">
    <source>
        <dbReference type="PROSITE" id="PS50110"/>
    </source>
</evidence>
<keyword evidence="2" id="KW-0238">DNA-binding</keyword>
<accession>A0A410FVZ3</accession>
<dbReference type="AlphaFoldDB" id="A0A410FVZ3"/>
<dbReference type="SMART" id="SM00421">
    <property type="entry name" value="HTH_LUXR"/>
    <property type="match status" value="1"/>
</dbReference>
<evidence type="ECO:0000256" key="2">
    <source>
        <dbReference type="ARBA" id="ARBA00023125"/>
    </source>
</evidence>
<dbReference type="Gene3D" id="3.40.50.2300">
    <property type="match status" value="1"/>
</dbReference>
<name>A0A410FVZ3_BIPS1</name>
<dbReference type="GO" id="GO:0000160">
    <property type="term" value="P:phosphorelay signal transduction system"/>
    <property type="evidence" value="ECO:0007669"/>
    <property type="project" value="InterPro"/>
</dbReference>
<dbReference type="InterPro" id="IPR058245">
    <property type="entry name" value="NreC/VraR/RcsB-like_REC"/>
</dbReference>
<dbReference type="InterPro" id="IPR011006">
    <property type="entry name" value="CheY-like_superfamily"/>
</dbReference>
<dbReference type="CDD" id="cd06170">
    <property type="entry name" value="LuxR_C_like"/>
    <property type="match status" value="1"/>
</dbReference>
<dbReference type="Pfam" id="PF00072">
    <property type="entry name" value="Response_reg"/>
    <property type="match status" value="1"/>
</dbReference>
<dbReference type="GO" id="GO:0006355">
    <property type="term" value="P:regulation of DNA-templated transcription"/>
    <property type="evidence" value="ECO:0007669"/>
    <property type="project" value="InterPro"/>
</dbReference>
<feature type="domain" description="HTH luxR-type" evidence="4">
    <location>
        <begin position="122"/>
        <end position="187"/>
    </location>
</feature>
<dbReference type="Proteomes" id="UP000287233">
    <property type="component" value="Chromosome"/>
</dbReference>
<dbReference type="InterPro" id="IPR000792">
    <property type="entry name" value="Tscrpt_reg_LuxR_C"/>
</dbReference>
<organism evidence="6 7">
    <name type="scientific">Bipolaricaulis sibiricus</name>
    <dbReference type="NCBI Taxonomy" id="2501609"/>
    <lineage>
        <taxon>Bacteria</taxon>
        <taxon>Candidatus Bipolaricaulota</taxon>
        <taxon>Candidatus Bipolaricaulia</taxon>
        <taxon>Candidatus Bipolaricaulales</taxon>
        <taxon>Candidatus Bipolaricaulaceae</taxon>
        <taxon>Candidatus Bipolaricaulis</taxon>
    </lineage>
</organism>
<evidence type="ECO:0000313" key="7">
    <source>
        <dbReference type="Proteomes" id="UP000287233"/>
    </source>
</evidence>
<protein>
    <recommendedName>
        <fullName evidence="8">Two-component transcriptional response regulator, LuxR family</fullName>
    </recommendedName>
</protein>
<feature type="domain" description="Response regulatory" evidence="5">
    <location>
        <begin position="3"/>
        <end position="117"/>
    </location>
</feature>
<dbReference type="Pfam" id="PF00196">
    <property type="entry name" value="GerE"/>
    <property type="match status" value="1"/>
</dbReference>
<gene>
    <name evidence="6" type="ORF">BIP78_1408</name>
</gene>
<sequence length="188" mass="19581">MIRILVVDDHPLVREGLARLLVGHGFAVVGLAADGEEGIRLAVREGADVILWDLAMPGGGLDGIARLKAAAPGSRLLAVTALDDPWLGAEAIRAGADGFLPKSSSPEELRRAILDSLAGRGPCPAPPPLSPREEEVFRLLGAGLGNQEIAQALGISVKTVETHLEALKGKLGCRTTAELRARALQRGG</sequence>
<evidence type="ECO:0000259" key="4">
    <source>
        <dbReference type="PROSITE" id="PS50043"/>
    </source>
</evidence>
<dbReference type="GO" id="GO:0003677">
    <property type="term" value="F:DNA binding"/>
    <property type="evidence" value="ECO:0007669"/>
    <property type="project" value="UniProtKB-KW"/>
</dbReference>
<dbReference type="PROSITE" id="PS50110">
    <property type="entry name" value="RESPONSE_REGULATORY"/>
    <property type="match status" value="1"/>
</dbReference>
<evidence type="ECO:0000256" key="1">
    <source>
        <dbReference type="ARBA" id="ARBA00022553"/>
    </source>
</evidence>
<dbReference type="InterPro" id="IPR039420">
    <property type="entry name" value="WalR-like"/>
</dbReference>
<dbReference type="SMART" id="SM00448">
    <property type="entry name" value="REC"/>
    <property type="match status" value="1"/>
</dbReference>
<dbReference type="Gene3D" id="1.10.10.10">
    <property type="entry name" value="Winged helix-like DNA-binding domain superfamily/Winged helix DNA-binding domain"/>
    <property type="match status" value="1"/>
</dbReference>
<dbReference type="PANTHER" id="PTHR43214:SF43">
    <property type="entry name" value="TWO-COMPONENT RESPONSE REGULATOR"/>
    <property type="match status" value="1"/>
</dbReference>
<reference evidence="7" key="1">
    <citation type="submission" date="2018-12" db="EMBL/GenBank/DDBJ databases">
        <title>Complete genome sequence of an uncultured bacterium of the candidate phylum Bipolaricaulota.</title>
        <authorList>
            <person name="Kadnikov V.V."/>
            <person name="Mardanov A.V."/>
            <person name="Beletsky A.V."/>
            <person name="Frank Y.A."/>
            <person name="Karnachuk O.V."/>
            <person name="Ravin N.V."/>
        </authorList>
    </citation>
    <scope>NUCLEOTIDE SEQUENCE [LARGE SCALE GENOMIC DNA]</scope>
</reference>
<dbReference type="SUPFAM" id="SSF46894">
    <property type="entry name" value="C-terminal effector domain of the bipartite response regulators"/>
    <property type="match status" value="1"/>
</dbReference>
<dbReference type="PROSITE" id="PS00622">
    <property type="entry name" value="HTH_LUXR_1"/>
    <property type="match status" value="1"/>
</dbReference>
<evidence type="ECO:0000313" key="6">
    <source>
        <dbReference type="EMBL" id="QAA77174.1"/>
    </source>
</evidence>
<proteinExistence type="predicted"/>
<evidence type="ECO:0008006" key="8">
    <source>
        <dbReference type="Google" id="ProtNLM"/>
    </source>
</evidence>
<evidence type="ECO:0000256" key="3">
    <source>
        <dbReference type="PROSITE-ProRule" id="PRU00169"/>
    </source>
</evidence>
<dbReference type="InterPro" id="IPR016032">
    <property type="entry name" value="Sig_transdc_resp-reg_C-effctor"/>
</dbReference>
<dbReference type="CDD" id="cd17535">
    <property type="entry name" value="REC_NarL-like"/>
    <property type="match status" value="1"/>
</dbReference>
<feature type="modified residue" description="4-aspartylphosphate" evidence="3">
    <location>
        <position position="53"/>
    </location>
</feature>
<dbReference type="InterPro" id="IPR001789">
    <property type="entry name" value="Sig_transdc_resp-reg_receiver"/>
</dbReference>
<keyword evidence="1 3" id="KW-0597">Phosphoprotein</keyword>
<dbReference type="PRINTS" id="PR00038">
    <property type="entry name" value="HTHLUXR"/>
</dbReference>
<dbReference type="PANTHER" id="PTHR43214">
    <property type="entry name" value="TWO-COMPONENT RESPONSE REGULATOR"/>
    <property type="match status" value="1"/>
</dbReference>
<dbReference type="PROSITE" id="PS50043">
    <property type="entry name" value="HTH_LUXR_2"/>
    <property type="match status" value="1"/>
</dbReference>
<dbReference type="EMBL" id="CP034928">
    <property type="protein sequence ID" value="QAA77174.1"/>
    <property type="molecule type" value="Genomic_DNA"/>
</dbReference>
<dbReference type="InterPro" id="IPR036388">
    <property type="entry name" value="WH-like_DNA-bd_sf"/>
</dbReference>
<dbReference type="SUPFAM" id="SSF52172">
    <property type="entry name" value="CheY-like"/>
    <property type="match status" value="1"/>
</dbReference>